<dbReference type="Pfam" id="PF04165">
    <property type="entry name" value="DUF401"/>
    <property type="match status" value="1"/>
</dbReference>
<dbReference type="PANTHER" id="PTHR39556">
    <property type="entry name" value="PROTEIN, PUTATIVE-RELATED"/>
    <property type="match status" value="1"/>
</dbReference>
<dbReference type="EMBL" id="LGGP01000094">
    <property type="protein sequence ID" value="KUK80958.1"/>
    <property type="molecule type" value="Genomic_DNA"/>
</dbReference>
<dbReference type="PANTHER" id="PTHR39556:SF1">
    <property type="entry name" value="PROTEIN, PUTATIVE-RELATED"/>
    <property type="match status" value="1"/>
</dbReference>
<evidence type="ECO:0000313" key="3">
    <source>
        <dbReference type="Proteomes" id="UP000054092"/>
    </source>
</evidence>
<feature type="transmembrane region" description="Helical" evidence="1">
    <location>
        <begin position="58"/>
        <end position="76"/>
    </location>
</feature>
<dbReference type="PATRIC" id="fig|1184387.3.peg.1059"/>
<feature type="transmembrane region" description="Helical" evidence="1">
    <location>
        <begin position="335"/>
        <end position="356"/>
    </location>
</feature>
<dbReference type="Proteomes" id="UP000054092">
    <property type="component" value="Unassembled WGS sequence"/>
</dbReference>
<feature type="transmembrane region" description="Helical" evidence="1">
    <location>
        <begin position="212"/>
        <end position="242"/>
    </location>
</feature>
<evidence type="ECO:0000313" key="2">
    <source>
        <dbReference type="EMBL" id="KUK80958.1"/>
    </source>
</evidence>
<feature type="transmembrane region" description="Helical" evidence="1">
    <location>
        <begin position="96"/>
        <end position="117"/>
    </location>
</feature>
<keyword evidence="1" id="KW-1133">Transmembrane helix</keyword>
<feature type="transmembrane region" description="Helical" evidence="1">
    <location>
        <begin position="173"/>
        <end position="191"/>
    </location>
</feature>
<dbReference type="AlphaFoldDB" id="A0A101HQ17"/>
<sequence length="393" mass="43300">MNTLAVAIAIVVLIVSLKILKDISLSLLISVIGLGIVLMISPTNYLSAFVEEITDWEFWKVIITVFSIYLMGETMYKSGNSSRFVKAIERLFPEPRVSIALMPAIIGLLPMPGGAMFSAPMVKDLARADPTISNEDGLVFNYWFRHAMEFFWPLYPALVIASGISRISLNTLVIWLMPIGAVALVAGYLLMIRKPIRIRYSHFAMRELIISAWPIIAVIVLVILNQPGWLAVLGTSIVYMLINKNKKKVLVSSLKYKTFILLLTVFFYKNLVETVGIPQSMGSELTAWSIAPLTLVVLLPFLMGFMTGVTQAGVGLSLPLILSMGNGYGTLSTTILAYTFAVVGVLVSPVHLCLVLTSEYFKVEYPRIVRRIAVATLLSITASVVVFVLLKST</sequence>
<dbReference type="InterPro" id="IPR007294">
    <property type="entry name" value="DUF401"/>
</dbReference>
<evidence type="ECO:0000256" key="1">
    <source>
        <dbReference type="SAM" id="Phobius"/>
    </source>
</evidence>
<proteinExistence type="predicted"/>
<feature type="transmembrane region" description="Helical" evidence="1">
    <location>
        <begin position="368"/>
        <end position="390"/>
    </location>
</feature>
<keyword evidence="1" id="KW-0812">Transmembrane</keyword>
<gene>
    <name evidence="2" type="ORF">XD94_0677</name>
</gene>
<reference evidence="3" key="1">
    <citation type="journal article" date="2015" name="MBio">
        <title>Genome-Resolved Metagenomic Analysis Reveals Roles for Candidate Phyla and Other Microbial Community Members in Biogeochemical Transformations in Oil Reservoirs.</title>
        <authorList>
            <person name="Hu P."/>
            <person name="Tom L."/>
            <person name="Singh A."/>
            <person name="Thomas B.C."/>
            <person name="Baker B.J."/>
            <person name="Piceno Y.M."/>
            <person name="Andersen G.L."/>
            <person name="Banfield J.F."/>
        </authorList>
    </citation>
    <scope>NUCLEOTIDE SEQUENCE [LARGE SCALE GENOMIC DNA]</scope>
</reference>
<feature type="transmembrane region" description="Helical" evidence="1">
    <location>
        <begin position="27"/>
        <end position="46"/>
    </location>
</feature>
<organism evidence="2 3">
    <name type="scientific">Mesotoga prima</name>
    <dbReference type="NCBI Taxonomy" id="1184387"/>
    <lineage>
        <taxon>Bacteria</taxon>
        <taxon>Thermotogati</taxon>
        <taxon>Thermotogota</taxon>
        <taxon>Thermotogae</taxon>
        <taxon>Kosmotogales</taxon>
        <taxon>Kosmotogaceae</taxon>
        <taxon>Mesotoga</taxon>
    </lineage>
</organism>
<comment type="caution">
    <text evidence="2">The sequence shown here is derived from an EMBL/GenBank/DDBJ whole genome shotgun (WGS) entry which is preliminary data.</text>
</comment>
<dbReference type="PRINTS" id="PR00173">
    <property type="entry name" value="EDTRNSPORT"/>
</dbReference>
<protein>
    <recommendedName>
        <fullName evidence="4">DUF401 family protein</fullName>
    </recommendedName>
</protein>
<keyword evidence="1" id="KW-0472">Membrane</keyword>
<feature type="transmembrane region" description="Helical" evidence="1">
    <location>
        <begin position="293"/>
        <end position="315"/>
    </location>
</feature>
<accession>A0A101HQ17</accession>
<name>A0A101HQ17_9BACT</name>
<feature type="transmembrane region" description="Helical" evidence="1">
    <location>
        <begin position="254"/>
        <end position="272"/>
    </location>
</feature>
<evidence type="ECO:0008006" key="4">
    <source>
        <dbReference type="Google" id="ProtNLM"/>
    </source>
</evidence>